<accession>A0A1G6GHE7</accession>
<dbReference type="GO" id="GO:0008652">
    <property type="term" value="P:amino acid biosynthetic process"/>
    <property type="evidence" value="ECO:0007669"/>
    <property type="project" value="UniProtKB-KW"/>
</dbReference>
<evidence type="ECO:0000313" key="15">
    <source>
        <dbReference type="Proteomes" id="UP000199452"/>
    </source>
</evidence>
<gene>
    <name evidence="10" type="primary">aroB</name>
    <name evidence="14" type="ORF">SAMN05216323_100171</name>
</gene>
<evidence type="ECO:0000259" key="13">
    <source>
        <dbReference type="Pfam" id="PF24621"/>
    </source>
</evidence>
<keyword evidence="15" id="KW-1185">Reference proteome</keyword>
<protein>
    <recommendedName>
        <fullName evidence="10 11">3-dehydroquinate synthase</fullName>
        <shortName evidence="10">DHQS</shortName>
        <ecNumber evidence="10 11">4.2.3.4</ecNumber>
    </recommendedName>
</protein>
<feature type="binding site" evidence="10">
    <location>
        <position position="134"/>
    </location>
    <ligand>
        <name>NAD(+)</name>
        <dbReference type="ChEBI" id="CHEBI:57540"/>
    </ligand>
</feature>
<evidence type="ECO:0000313" key="14">
    <source>
        <dbReference type="EMBL" id="SDB81417.1"/>
    </source>
</evidence>
<dbReference type="CDD" id="cd08195">
    <property type="entry name" value="DHQS"/>
    <property type="match status" value="1"/>
</dbReference>
<organism evidence="14 15">
    <name type="scientific">Williamwhitmania taraxaci</name>
    <dbReference type="NCBI Taxonomy" id="1640674"/>
    <lineage>
        <taxon>Bacteria</taxon>
        <taxon>Pseudomonadati</taxon>
        <taxon>Bacteroidota</taxon>
        <taxon>Bacteroidia</taxon>
        <taxon>Bacteroidales</taxon>
        <taxon>Williamwhitmaniaceae</taxon>
        <taxon>Williamwhitmania</taxon>
    </lineage>
</organism>
<comment type="pathway">
    <text evidence="10">Metabolic intermediate biosynthesis; chorismate biosynthesis; chorismate from D-erythrose 4-phosphate and phosphoenolpyruvate: step 2/7.</text>
</comment>
<evidence type="ECO:0000256" key="5">
    <source>
        <dbReference type="ARBA" id="ARBA00022741"/>
    </source>
</evidence>
<dbReference type="Proteomes" id="UP000199452">
    <property type="component" value="Unassembled WGS sequence"/>
</dbReference>
<feature type="binding site" evidence="10">
    <location>
        <position position="143"/>
    </location>
    <ligand>
        <name>NAD(+)</name>
        <dbReference type="ChEBI" id="CHEBI:57540"/>
    </ligand>
</feature>
<keyword evidence="7 10" id="KW-0520">NAD</keyword>
<dbReference type="PANTHER" id="PTHR43622:SF1">
    <property type="entry name" value="3-DEHYDROQUINATE SYNTHASE"/>
    <property type="match status" value="1"/>
</dbReference>
<dbReference type="EMBL" id="FMYP01000001">
    <property type="protein sequence ID" value="SDB81417.1"/>
    <property type="molecule type" value="Genomic_DNA"/>
</dbReference>
<comment type="subcellular location">
    <subcellularLocation>
        <location evidence="10">Cytoplasm</location>
    </subcellularLocation>
</comment>
<dbReference type="GO" id="GO:0003856">
    <property type="term" value="F:3-dehydroquinate synthase activity"/>
    <property type="evidence" value="ECO:0007669"/>
    <property type="project" value="UniProtKB-UniRule"/>
</dbReference>
<dbReference type="HAMAP" id="MF_00110">
    <property type="entry name" value="DHQ_synthase"/>
    <property type="match status" value="1"/>
</dbReference>
<comment type="similarity">
    <text evidence="10">Belongs to the sugar phosphate cyclases superfamily. Dehydroquinate synthase family.</text>
</comment>
<dbReference type="GO" id="GO:0000166">
    <property type="term" value="F:nucleotide binding"/>
    <property type="evidence" value="ECO:0007669"/>
    <property type="project" value="UniProtKB-KW"/>
</dbReference>
<comment type="caution">
    <text evidence="10">Lacks conserved residue(s) required for the propagation of feature annotation.</text>
</comment>
<evidence type="ECO:0000256" key="2">
    <source>
        <dbReference type="ARBA" id="ARBA00001947"/>
    </source>
</evidence>
<feature type="binding site" evidence="10">
    <location>
        <position position="253"/>
    </location>
    <ligand>
        <name>Zn(2+)</name>
        <dbReference type="ChEBI" id="CHEBI:29105"/>
    </ligand>
</feature>
<name>A0A1G6GHE7_9BACT</name>
<keyword evidence="10" id="KW-0057">Aromatic amino acid biosynthesis</keyword>
<keyword evidence="10" id="KW-0963">Cytoplasm</keyword>
<comment type="cofactor">
    <cofactor evidence="1 10">
        <name>NAD(+)</name>
        <dbReference type="ChEBI" id="CHEBI:57540"/>
    </cofactor>
</comment>
<evidence type="ECO:0000256" key="3">
    <source>
        <dbReference type="ARBA" id="ARBA00003485"/>
    </source>
</evidence>
<feature type="binding site" evidence="10">
    <location>
        <position position="176"/>
    </location>
    <ligand>
        <name>Zn(2+)</name>
        <dbReference type="ChEBI" id="CHEBI:29105"/>
    </ligand>
</feature>
<dbReference type="InterPro" id="IPR050071">
    <property type="entry name" value="Dehydroquinate_synthase"/>
</dbReference>
<dbReference type="AlphaFoldDB" id="A0A1G6GHE7"/>
<feature type="domain" description="3-dehydroquinate synthase C-terminal" evidence="13">
    <location>
        <begin position="173"/>
        <end position="312"/>
    </location>
</feature>
<evidence type="ECO:0000256" key="10">
    <source>
        <dbReference type="HAMAP-Rule" id="MF_00110"/>
    </source>
</evidence>
<keyword evidence="8 10" id="KW-0456">Lyase</keyword>
<evidence type="ECO:0000256" key="11">
    <source>
        <dbReference type="NCBIfam" id="TIGR01357"/>
    </source>
</evidence>
<dbReference type="InterPro" id="IPR030960">
    <property type="entry name" value="DHQS/DOIS_N"/>
</dbReference>
<dbReference type="PIRSF" id="PIRSF001455">
    <property type="entry name" value="DHQ_synth"/>
    <property type="match status" value="1"/>
</dbReference>
<dbReference type="GO" id="GO:0009423">
    <property type="term" value="P:chorismate biosynthetic process"/>
    <property type="evidence" value="ECO:0007669"/>
    <property type="project" value="UniProtKB-UniRule"/>
</dbReference>
<dbReference type="GO" id="GO:0046872">
    <property type="term" value="F:metal ion binding"/>
    <property type="evidence" value="ECO:0007669"/>
    <property type="project" value="UniProtKB-KW"/>
</dbReference>
<dbReference type="SUPFAM" id="SSF56796">
    <property type="entry name" value="Dehydroquinate synthase-like"/>
    <property type="match status" value="1"/>
</dbReference>
<evidence type="ECO:0000259" key="12">
    <source>
        <dbReference type="Pfam" id="PF01761"/>
    </source>
</evidence>
<keyword evidence="5 10" id="KW-0547">Nucleotide-binding</keyword>
<feature type="domain" description="3-dehydroquinate synthase N-terminal" evidence="12">
    <location>
        <begin position="59"/>
        <end position="171"/>
    </location>
</feature>
<dbReference type="EC" id="4.2.3.4" evidence="10 11"/>
<comment type="function">
    <text evidence="3 10">Catalyzes the conversion of 3-deoxy-D-arabino-heptulosonate 7-phosphate (DAHP) to dehydroquinate (DHQ).</text>
</comment>
<reference evidence="14 15" key="1">
    <citation type="submission" date="2016-09" db="EMBL/GenBank/DDBJ databases">
        <authorList>
            <person name="Capua I."/>
            <person name="De Benedictis P."/>
            <person name="Joannis T."/>
            <person name="Lombin L.H."/>
            <person name="Cattoli G."/>
        </authorList>
    </citation>
    <scope>NUCLEOTIDE SEQUENCE [LARGE SCALE GENOMIC DNA]</scope>
    <source>
        <strain evidence="14 15">A7P-90m</strain>
    </source>
</reference>
<keyword evidence="10" id="KW-0028">Amino-acid biosynthesis</keyword>
<dbReference type="Pfam" id="PF01761">
    <property type="entry name" value="DHQ_synthase"/>
    <property type="match status" value="1"/>
</dbReference>
<feature type="binding site" evidence="10">
    <location>
        <begin position="97"/>
        <end position="101"/>
    </location>
    <ligand>
        <name>NAD(+)</name>
        <dbReference type="ChEBI" id="CHEBI:57540"/>
    </ligand>
</feature>
<dbReference type="Gene3D" id="1.20.1090.10">
    <property type="entry name" value="Dehydroquinate synthase-like - alpha domain"/>
    <property type="match status" value="1"/>
</dbReference>
<dbReference type="InterPro" id="IPR016037">
    <property type="entry name" value="DHQ_synth_AroB"/>
</dbReference>
<comment type="catalytic activity">
    <reaction evidence="10">
        <text>7-phospho-2-dehydro-3-deoxy-D-arabino-heptonate = 3-dehydroquinate + phosphate</text>
        <dbReference type="Rhea" id="RHEA:21968"/>
        <dbReference type="ChEBI" id="CHEBI:32364"/>
        <dbReference type="ChEBI" id="CHEBI:43474"/>
        <dbReference type="ChEBI" id="CHEBI:58394"/>
        <dbReference type="EC" id="4.2.3.4"/>
    </reaction>
</comment>
<evidence type="ECO:0000256" key="6">
    <source>
        <dbReference type="ARBA" id="ARBA00022833"/>
    </source>
</evidence>
<dbReference type="InterPro" id="IPR030963">
    <property type="entry name" value="DHQ_synth_fam"/>
</dbReference>
<keyword evidence="4 10" id="KW-0479">Metal-binding</keyword>
<keyword evidence="9 10" id="KW-0170">Cobalt</keyword>
<feature type="binding site" evidence="10">
    <location>
        <position position="239"/>
    </location>
    <ligand>
        <name>Zn(2+)</name>
        <dbReference type="ChEBI" id="CHEBI:29105"/>
    </ligand>
</feature>
<dbReference type="NCBIfam" id="TIGR01357">
    <property type="entry name" value="aroB"/>
    <property type="match status" value="1"/>
</dbReference>
<dbReference type="Gene3D" id="3.40.50.1970">
    <property type="match status" value="1"/>
</dbReference>
<keyword evidence="6 10" id="KW-0862">Zinc</keyword>
<evidence type="ECO:0000256" key="4">
    <source>
        <dbReference type="ARBA" id="ARBA00022723"/>
    </source>
</evidence>
<dbReference type="FunFam" id="3.40.50.1970:FF:000007">
    <property type="entry name" value="Pentafunctional AROM polypeptide"/>
    <property type="match status" value="1"/>
</dbReference>
<dbReference type="GO" id="GO:0009073">
    <property type="term" value="P:aromatic amino acid family biosynthetic process"/>
    <property type="evidence" value="ECO:0007669"/>
    <property type="project" value="UniProtKB-KW"/>
</dbReference>
<evidence type="ECO:0000256" key="9">
    <source>
        <dbReference type="ARBA" id="ARBA00023285"/>
    </source>
</evidence>
<evidence type="ECO:0000256" key="8">
    <source>
        <dbReference type="ARBA" id="ARBA00023239"/>
    </source>
</evidence>
<evidence type="ECO:0000256" key="1">
    <source>
        <dbReference type="ARBA" id="ARBA00001911"/>
    </source>
</evidence>
<proteinExistence type="inferred from homology"/>
<dbReference type="UniPathway" id="UPA00053">
    <property type="reaction ID" value="UER00085"/>
</dbReference>
<comment type="cofactor">
    <cofactor evidence="2">
        <name>Zn(2+)</name>
        <dbReference type="ChEBI" id="CHEBI:29105"/>
    </cofactor>
</comment>
<sequence>MRTAMKTIEVKGEKSNSSIFIGESLLKLLNYTPVENVFIVTDSNVEQLYQSHFPKFPVFVLKPGEAQKNLSNAEAIYQWLLDNGADRSSFIVGIGGGVVCDMAGFIASTYMRGVRFGFVSSTLLSQVDASIGGKNGLDLDNYKNVIGTFNQPEFVICDTALLVTLPITELRCGLAEVVKHTLISDRKMFEFLEQNYSRALSLEKEVIDLLVEHSVETKAGIVNRDEKEKGERRKLNLGHTWGHAIEKITGIPHGEAVSIGIAFTAWLSEKRGLLSSTERDRIIALLHLLGLPTSSDVSREAAMEALLHDKKKEGTKMHFVLMEGIGNVTVEAISIEELKRSILE</sequence>
<comment type="cofactor">
    <cofactor evidence="10">
        <name>Co(2+)</name>
        <dbReference type="ChEBI" id="CHEBI:48828"/>
    </cofactor>
    <cofactor evidence="10">
        <name>Zn(2+)</name>
        <dbReference type="ChEBI" id="CHEBI:29105"/>
    </cofactor>
    <text evidence="10">Binds 1 divalent metal cation per subunit. Can use either Co(2+) or Zn(2+).</text>
</comment>
<dbReference type="STRING" id="1640674.SAMN05216323_100171"/>
<dbReference type="PANTHER" id="PTHR43622">
    <property type="entry name" value="3-DEHYDROQUINATE SYNTHASE"/>
    <property type="match status" value="1"/>
</dbReference>
<evidence type="ECO:0000256" key="7">
    <source>
        <dbReference type="ARBA" id="ARBA00023027"/>
    </source>
</evidence>
<dbReference type="InterPro" id="IPR056179">
    <property type="entry name" value="DHQS_C"/>
</dbReference>
<dbReference type="Pfam" id="PF24621">
    <property type="entry name" value="DHQS_C"/>
    <property type="match status" value="1"/>
</dbReference>
<dbReference type="GO" id="GO:0005737">
    <property type="term" value="C:cytoplasm"/>
    <property type="evidence" value="ECO:0007669"/>
    <property type="project" value="UniProtKB-SubCell"/>
</dbReference>